<organism evidence="2 3">
    <name type="scientific">Castanea mollissima</name>
    <name type="common">Chinese chestnut</name>
    <dbReference type="NCBI Taxonomy" id="60419"/>
    <lineage>
        <taxon>Eukaryota</taxon>
        <taxon>Viridiplantae</taxon>
        <taxon>Streptophyta</taxon>
        <taxon>Embryophyta</taxon>
        <taxon>Tracheophyta</taxon>
        <taxon>Spermatophyta</taxon>
        <taxon>Magnoliopsida</taxon>
        <taxon>eudicotyledons</taxon>
        <taxon>Gunneridae</taxon>
        <taxon>Pentapetalae</taxon>
        <taxon>rosids</taxon>
        <taxon>fabids</taxon>
        <taxon>Fagales</taxon>
        <taxon>Fagaceae</taxon>
        <taxon>Castanea</taxon>
    </lineage>
</organism>
<keyword evidence="3" id="KW-1185">Reference proteome</keyword>
<evidence type="ECO:0000313" key="3">
    <source>
        <dbReference type="Proteomes" id="UP000737018"/>
    </source>
</evidence>
<accession>A0A8J4R463</accession>
<dbReference type="EMBL" id="JRKL02003194">
    <property type="protein sequence ID" value="KAF3956101.1"/>
    <property type="molecule type" value="Genomic_DNA"/>
</dbReference>
<keyword evidence="1" id="KW-0812">Transmembrane</keyword>
<evidence type="ECO:0000256" key="1">
    <source>
        <dbReference type="SAM" id="Phobius"/>
    </source>
</evidence>
<name>A0A8J4R463_9ROSI</name>
<comment type="caution">
    <text evidence="2">The sequence shown here is derived from an EMBL/GenBank/DDBJ whole genome shotgun (WGS) entry which is preliminary data.</text>
</comment>
<feature type="transmembrane region" description="Helical" evidence="1">
    <location>
        <begin position="58"/>
        <end position="78"/>
    </location>
</feature>
<protein>
    <submittedName>
        <fullName evidence="2">Uncharacterized protein</fullName>
    </submittedName>
</protein>
<dbReference type="Proteomes" id="UP000737018">
    <property type="component" value="Unassembled WGS sequence"/>
</dbReference>
<evidence type="ECO:0000313" key="2">
    <source>
        <dbReference type="EMBL" id="KAF3956101.1"/>
    </source>
</evidence>
<dbReference type="AlphaFoldDB" id="A0A8J4R463"/>
<keyword evidence="1" id="KW-0472">Membrane</keyword>
<keyword evidence="1" id="KW-1133">Transmembrane helix</keyword>
<sequence length="115" mass="12754">MGCYRGCCRPTPVPTPVCDGFAKVLLFLLVIFILLCIPKLCTYEPPPPPPPPKEPINWARIVVPLLLLAIVLWLSSMGCPDPDCKPCPSPPPRPPPCKRYHRCSCKRCVPWGVAH</sequence>
<feature type="transmembrane region" description="Helical" evidence="1">
    <location>
        <begin position="20"/>
        <end position="37"/>
    </location>
</feature>
<gene>
    <name evidence="2" type="ORF">CMV_018743</name>
</gene>
<proteinExistence type="predicted"/>
<reference evidence="2" key="1">
    <citation type="submission" date="2020-03" db="EMBL/GenBank/DDBJ databases">
        <title>Castanea mollissima Vanexum genome sequencing.</title>
        <authorList>
            <person name="Staton M."/>
        </authorList>
    </citation>
    <scope>NUCLEOTIDE SEQUENCE</scope>
    <source>
        <tissue evidence="2">Leaf</tissue>
    </source>
</reference>